<evidence type="ECO:0000256" key="5">
    <source>
        <dbReference type="ARBA" id="ARBA00023004"/>
    </source>
</evidence>
<evidence type="ECO:0000256" key="1">
    <source>
        <dbReference type="ARBA" id="ARBA00001927"/>
    </source>
</evidence>
<evidence type="ECO:0000256" key="7">
    <source>
        <dbReference type="ARBA" id="ARBA00023291"/>
    </source>
</evidence>
<evidence type="ECO:0000313" key="10">
    <source>
        <dbReference type="Proteomes" id="UP000199086"/>
    </source>
</evidence>
<keyword evidence="5 8" id="KW-0408">Iron</keyword>
<dbReference type="OrthoDB" id="4741951at2"/>
<reference evidence="9 10" key="1">
    <citation type="submission" date="2016-06" db="EMBL/GenBank/DDBJ databases">
        <authorList>
            <person name="Olsen C.W."/>
            <person name="Carey S."/>
            <person name="Hinshaw L."/>
            <person name="Karasin A.I."/>
        </authorList>
    </citation>
    <scope>NUCLEOTIDE SEQUENCE [LARGE SCALE GENOMIC DNA]</scope>
    <source>
        <strain evidence="9 10">LZ-22</strain>
    </source>
</reference>
<dbReference type="GO" id="GO:0009055">
    <property type="term" value="F:electron transfer activity"/>
    <property type="evidence" value="ECO:0007669"/>
    <property type="project" value="UniProtKB-UniRule"/>
</dbReference>
<keyword evidence="7" id="KW-0003">3Fe-4S</keyword>
<dbReference type="STRING" id="1577474.GA0111570_10620"/>
<evidence type="ECO:0000256" key="6">
    <source>
        <dbReference type="ARBA" id="ARBA00023014"/>
    </source>
</evidence>
<evidence type="ECO:0000256" key="3">
    <source>
        <dbReference type="ARBA" id="ARBA00022723"/>
    </source>
</evidence>
<keyword evidence="2 8" id="KW-0813">Transport</keyword>
<keyword evidence="3 8" id="KW-0479">Metal-binding</keyword>
<dbReference type="PANTHER" id="PTHR36923:SF3">
    <property type="entry name" value="FERREDOXIN"/>
    <property type="match status" value="1"/>
</dbReference>
<dbReference type="InterPro" id="IPR051269">
    <property type="entry name" value="Fe-S_cluster_ET"/>
</dbReference>
<dbReference type="SUPFAM" id="SSF54862">
    <property type="entry name" value="4Fe-4S ferredoxins"/>
    <property type="match status" value="1"/>
</dbReference>
<dbReference type="PANTHER" id="PTHR36923">
    <property type="entry name" value="FERREDOXIN"/>
    <property type="match status" value="1"/>
</dbReference>
<keyword evidence="10" id="KW-1185">Reference proteome</keyword>
<dbReference type="AlphaFoldDB" id="A0A1G6H0V0"/>
<dbReference type="Gene3D" id="3.30.70.20">
    <property type="match status" value="1"/>
</dbReference>
<dbReference type="GO" id="GO:0051538">
    <property type="term" value="F:3 iron, 4 sulfur cluster binding"/>
    <property type="evidence" value="ECO:0007669"/>
    <property type="project" value="UniProtKB-KW"/>
</dbReference>
<keyword evidence="6 8" id="KW-0411">Iron-sulfur</keyword>
<dbReference type="Pfam" id="PF13370">
    <property type="entry name" value="Fer4_13"/>
    <property type="match status" value="1"/>
</dbReference>
<dbReference type="GO" id="GO:0005506">
    <property type="term" value="F:iron ion binding"/>
    <property type="evidence" value="ECO:0007669"/>
    <property type="project" value="UniProtKB-UniRule"/>
</dbReference>
<dbReference type="EMBL" id="FMYF01000006">
    <property type="protein sequence ID" value="SDB87940.1"/>
    <property type="molecule type" value="Genomic_DNA"/>
</dbReference>
<dbReference type="PRINTS" id="PR00352">
    <property type="entry name" value="3FE4SFRDOXIN"/>
</dbReference>
<evidence type="ECO:0000256" key="2">
    <source>
        <dbReference type="ARBA" id="ARBA00022448"/>
    </source>
</evidence>
<comment type="function">
    <text evidence="8">Ferredoxins are iron-sulfur proteins that transfer electrons in a wide variety of metabolic reactions.</text>
</comment>
<evidence type="ECO:0000256" key="8">
    <source>
        <dbReference type="RuleBase" id="RU368020"/>
    </source>
</evidence>
<gene>
    <name evidence="9" type="ORF">GA0111570_10620</name>
</gene>
<evidence type="ECO:0000313" key="9">
    <source>
        <dbReference type="EMBL" id="SDB87940.1"/>
    </source>
</evidence>
<comment type="cofactor">
    <cofactor evidence="1">
        <name>[3Fe-4S] cluster</name>
        <dbReference type="ChEBI" id="CHEBI:21137"/>
    </cofactor>
</comment>
<protein>
    <recommendedName>
        <fullName evidence="8">Ferredoxin</fullName>
    </recommendedName>
</protein>
<accession>A0A1G6H0V0</accession>
<dbReference type="RefSeq" id="WP_092610308.1">
    <property type="nucleotide sequence ID" value="NZ_FMYF01000006.1"/>
</dbReference>
<evidence type="ECO:0000256" key="4">
    <source>
        <dbReference type="ARBA" id="ARBA00022982"/>
    </source>
</evidence>
<dbReference type="InterPro" id="IPR001080">
    <property type="entry name" value="3Fe4S_ferredoxin"/>
</dbReference>
<dbReference type="Proteomes" id="UP000199086">
    <property type="component" value="Unassembled WGS sequence"/>
</dbReference>
<keyword evidence="4 8" id="KW-0249">Electron transport</keyword>
<organism evidence="9 10">
    <name type="scientific">Raineyella antarctica</name>
    <dbReference type="NCBI Taxonomy" id="1577474"/>
    <lineage>
        <taxon>Bacteria</taxon>
        <taxon>Bacillati</taxon>
        <taxon>Actinomycetota</taxon>
        <taxon>Actinomycetes</taxon>
        <taxon>Propionibacteriales</taxon>
        <taxon>Propionibacteriaceae</taxon>
        <taxon>Raineyella</taxon>
    </lineage>
</organism>
<proteinExistence type="predicted"/>
<sequence length="69" mass="7193">MSISIALDTSKCQAYGLCMGISPDVFDVPSGSSIAVLLRDSADEDEREDLEEAARSCPAQAIVLTTTGA</sequence>
<name>A0A1G6H0V0_9ACTN</name>